<dbReference type="PANTHER" id="PTHR46910:SF1">
    <property type="entry name" value="MISCELLANEOUS ZN(II)2CYS6 TRANSCRIPTION FACTOR (EUROFUNG)-RELATED"/>
    <property type="match status" value="1"/>
</dbReference>
<keyword evidence="1" id="KW-0479">Metal-binding</keyword>
<evidence type="ECO:0000256" key="3">
    <source>
        <dbReference type="ARBA" id="ARBA00023125"/>
    </source>
</evidence>
<dbReference type="InterPro" id="IPR001138">
    <property type="entry name" value="Zn2Cys6_DnaBD"/>
</dbReference>
<organism evidence="9 10">
    <name type="scientific">Aspergillus pseudocaelatus</name>
    <dbReference type="NCBI Taxonomy" id="1825620"/>
    <lineage>
        <taxon>Eukaryota</taxon>
        <taxon>Fungi</taxon>
        <taxon>Dikarya</taxon>
        <taxon>Ascomycota</taxon>
        <taxon>Pezizomycotina</taxon>
        <taxon>Eurotiomycetes</taxon>
        <taxon>Eurotiomycetidae</taxon>
        <taxon>Eurotiales</taxon>
        <taxon>Aspergillaceae</taxon>
        <taxon>Aspergillus</taxon>
        <taxon>Aspergillus subgen. Circumdati</taxon>
    </lineage>
</organism>
<dbReference type="Proteomes" id="UP000325395">
    <property type="component" value="Unassembled WGS sequence"/>
</dbReference>
<evidence type="ECO:0000256" key="5">
    <source>
        <dbReference type="ARBA" id="ARBA00023242"/>
    </source>
</evidence>
<dbReference type="CDD" id="cd00067">
    <property type="entry name" value="GAL4"/>
    <property type="match status" value="1"/>
</dbReference>
<accession>A0ABQ6W8P6</accession>
<sequence length="738" mass="82408">MSRGPLDSILPYPEDNQRLTQPTTVLGQNGGNGEGGKQRRVHRKIRCSREKPSCSNCGRLGLQCEWSGQGKKCNQTTLLSQTILGMGSRLQQLETSLADTQRSLKRLFEESSTVSSSSRRLASSSRSTPQLTPQRFPDSLKSPVFTRPQGRLLLDQKSDERCFGPTALESLMLNIKDELLESPDMDRHTVKECVLQAQRKIDLLVSQGEEMPFGEKSPPTTPPFAILDAMIEPYFTTVNEHFPIWTKKGFTQMATTLRQSTPAQRDLASIICCNNLILMAMSADSLSSHQRESMQPKPTRKSSSIDFDLIAGFLTNAKHAVNNIDQLVSPHLINVQALLSLHIVAQIYLSISLSETLFALATRCAKSIGIHQWHSFHGQLSDENIQDRQNISYCLYVLDKAVCWTAGSSPSIPVSEVHFDPCLVPSENGIPSGLVAKAEMARIEETVYLEIYAVHVQGKSEDQVREFAAMISSRLQACLTESGVDMEKIQKSSEGSVSHLQLVIRYLSVQLLLIWPHKHHPDPMFQRALEVARMCLKLLLRLWHSPPDQGSQAIFSFFLASLPSLYLYEVLSSILCGQGSHCDINMLQEFIEMLHTITDSRAEASYNRRLYQLSLIVTDVIKARETQHKRQKPTSQDSTNSYLMSELLSPPTSSYNYMNSEVPETFDSRFHGAIFPDPDSSFASMSPITSSSGELARGPEVLLPQLRSYAKMTPGDESFNPLAMEALGESVHFWKGVH</sequence>
<keyword evidence="10" id="KW-1185">Reference proteome</keyword>
<keyword evidence="2" id="KW-0805">Transcription regulation</keyword>
<evidence type="ECO:0000259" key="8">
    <source>
        <dbReference type="Pfam" id="PF04082"/>
    </source>
</evidence>
<dbReference type="Pfam" id="PF04082">
    <property type="entry name" value="Fungal_trans"/>
    <property type="match status" value="1"/>
</dbReference>
<evidence type="ECO:0000256" key="2">
    <source>
        <dbReference type="ARBA" id="ARBA00023015"/>
    </source>
</evidence>
<name>A0ABQ6W8P6_9EURO</name>
<dbReference type="SUPFAM" id="SSF57701">
    <property type="entry name" value="Zn2/Cys6 DNA-binding domain"/>
    <property type="match status" value="1"/>
</dbReference>
<keyword evidence="5" id="KW-0539">Nucleus</keyword>
<gene>
    <name evidence="9" type="ORF">BDV36DRAFT_299874</name>
</gene>
<reference evidence="9 10" key="1">
    <citation type="submission" date="2019-04" db="EMBL/GenBank/DDBJ databases">
        <authorList>
            <consortium name="DOE Joint Genome Institute"/>
            <person name="Mondo S."/>
            <person name="Kjaerbolling I."/>
            <person name="Vesth T."/>
            <person name="Frisvad J.C."/>
            <person name="Nybo J.L."/>
            <person name="Theobald S."/>
            <person name="Kildgaard S."/>
            <person name="Isbrandt T."/>
            <person name="Kuo A."/>
            <person name="Sato A."/>
            <person name="Lyhne E.K."/>
            <person name="Kogle M.E."/>
            <person name="Wiebenga A."/>
            <person name="Kun R.S."/>
            <person name="Lubbers R.J."/>
            <person name="Makela M.R."/>
            <person name="Barry K."/>
            <person name="Chovatia M."/>
            <person name="Clum A."/>
            <person name="Daum C."/>
            <person name="Haridas S."/>
            <person name="He G."/>
            <person name="LaButti K."/>
            <person name="Lipzen A."/>
            <person name="Riley R."/>
            <person name="Salamov A."/>
            <person name="Simmons B.A."/>
            <person name="Magnuson J.K."/>
            <person name="Henrissat B."/>
            <person name="Mortensen U.H."/>
            <person name="Larsen T.O."/>
            <person name="Devries R.P."/>
            <person name="Grigoriev I.V."/>
            <person name="Machida M."/>
            <person name="Baker S.E."/>
            <person name="Andersen M.R."/>
            <person name="Cantor M.N."/>
            <person name="Hua S.X."/>
        </authorList>
    </citation>
    <scope>NUCLEOTIDE SEQUENCE [LARGE SCALE GENOMIC DNA]</scope>
    <source>
        <strain evidence="9 10">CBS 117616</strain>
    </source>
</reference>
<dbReference type="PANTHER" id="PTHR46910">
    <property type="entry name" value="TRANSCRIPTION FACTOR PDR1"/>
    <property type="match status" value="1"/>
</dbReference>
<feature type="region of interest" description="Disordered" evidence="6">
    <location>
        <begin position="115"/>
        <end position="144"/>
    </location>
</feature>
<feature type="region of interest" description="Disordered" evidence="6">
    <location>
        <begin position="1"/>
        <end position="41"/>
    </location>
</feature>
<keyword evidence="4" id="KW-0804">Transcription</keyword>
<evidence type="ECO:0000256" key="4">
    <source>
        <dbReference type="ARBA" id="ARBA00023163"/>
    </source>
</evidence>
<evidence type="ECO:0000256" key="6">
    <source>
        <dbReference type="SAM" id="MobiDB-lite"/>
    </source>
</evidence>
<dbReference type="EMBL" id="ML735805">
    <property type="protein sequence ID" value="KAE8413504.1"/>
    <property type="molecule type" value="Genomic_DNA"/>
</dbReference>
<evidence type="ECO:0000256" key="1">
    <source>
        <dbReference type="ARBA" id="ARBA00022723"/>
    </source>
</evidence>
<feature type="domain" description="Zn(2)-C6 fungal-type" evidence="7">
    <location>
        <begin position="43"/>
        <end position="69"/>
    </location>
</feature>
<evidence type="ECO:0000313" key="9">
    <source>
        <dbReference type="EMBL" id="KAE8413504.1"/>
    </source>
</evidence>
<dbReference type="Pfam" id="PF00172">
    <property type="entry name" value="Zn_clus"/>
    <property type="match status" value="1"/>
</dbReference>
<dbReference type="InterPro" id="IPR007219">
    <property type="entry name" value="XnlR_reg_dom"/>
</dbReference>
<evidence type="ECO:0000313" key="10">
    <source>
        <dbReference type="Proteomes" id="UP000325395"/>
    </source>
</evidence>
<evidence type="ECO:0000259" key="7">
    <source>
        <dbReference type="Pfam" id="PF00172"/>
    </source>
</evidence>
<feature type="compositionally biased region" description="Low complexity" evidence="6">
    <location>
        <begin position="115"/>
        <end position="127"/>
    </location>
</feature>
<dbReference type="Gene3D" id="4.10.240.10">
    <property type="entry name" value="Zn(2)-C6 fungal-type DNA-binding domain"/>
    <property type="match status" value="1"/>
</dbReference>
<proteinExistence type="predicted"/>
<protein>
    <submittedName>
        <fullName evidence="9">Fungal-specific transcription factor</fullName>
    </submittedName>
</protein>
<dbReference type="InterPro" id="IPR050987">
    <property type="entry name" value="AtrR-like"/>
</dbReference>
<dbReference type="CDD" id="cd12148">
    <property type="entry name" value="fungal_TF_MHR"/>
    <property type="match status" value="1"/>
</dbReference>
<keyword evidence="3" id="KW-0238">DNA-binding</keyword>
<feature type="domain" description="Xylanolytic transcriptional activator regulatory" evidence="8">
    <location>
        <begin position="234"/>
        <end position="417"/>
    </location>
</feature>
<dbReference type="InterPro" id="IPR036864">
    <property type="entry name" value="Zn2-C6_fun-type_DNA-bd_sf"/>
</dbReference>